<feature type="compositionally biased region" description="Low complexity" evidence="1">
    <location>
        <begin position="388"/>
        <end position="407"/>
    </location>
</feature>
<dbReference type="OrthoDB" id="2565072at2759"/>
<feature type="compositionally biased region" description="Polar residues" evidence="1">
    <location>
        <begin position="609"/>
        <end position="618"/>
    </location>
</feature>
<organism evidence="2 3">
    <name type="scientific">Pholiota conissans</name>
    <dbReference type="NCBI Taxonomy" id="109636"/>
    <lineage>
        <taxon>Eukaryota</taxon>
        <taxon>Fungi</taxon>
        <taxon>Dikarya</taxon>
        <taxon>Basidiomycota</taxon>
        <taxon>Agaricomycotina</taxon>
        <taxon>Agaricomycetes</taxon>
        <taxon>Agaricomycetidae</taxon>
        <taxon>Agaricales</taxon>
        <taxon>Agaricineae</taxon>
        <taxon>Strophariaceae</taxon>
        <taxon>Pholiota</taxon>
    </lineage>
</organism>
<name>A0A9P5YTS0_9AGAR</name>
<feature type="compositionally biased region" description="Polar residues" evidence="1">
    <location>
        <begin position="416"/>
        <end position="427"/>
    </location>
</feature>
<proteinExistence type="predicted"/>
<feature type="compositionally biased region" description="Polar residues" evidence="1">
    <location>
        <begin position="464"/>
        <end position="480"/>
    </location>
</feature>
<evidence type="ECO:0000256" key="1">
    <source>
        <dbReference type="SAM" id="MobiDB-lite"/>
    </source>
</evidence>
<comment type="caution">
    <text evidence="2">The sequence shown here is derived from an EMBL/GenBank/DDBJ whole genome shotgun (WGS) entry which is preliminary data.</text>
</comment>
<feature type="compositionally biased region" description="Polar residues" evidence="1">
    <location>
        <begin position="437"/>
        <end position="453"/>
    </location>
</feature>
<accession>A0A9P5YTS0</accession>
<dbReference type="Proteomes" id="UP000807469">
    <property type="component" value="Unassembled WGS sequence"/>
</dbReference>
<feature type="region of interest" description="Disordered" evidence="1">
    <location>
        <begin position="682"/>
        <end position="717"/>
    </location>
</feature>
<feature type="compositionally biased region" description="Low complexity" evidence="1">
    <location>
        <begin position="124"/>
        <end position="133"/>
    </location>
</feature>
<feature type="compositionally biased region" description="Polar residues" evidence="1">
    <location>
        <begin position="777"/>
        <end position="788"/>
    </location>
</feature>
<evidence type="ECO:0000313" key="2">
    <source>
        <dbReference type="EMBL" id="KAF9475622.1"/>
    </source>
</evidence>
<feature type="compositionally biased region" description="Acidic residues" evidence="1">
    <location>
        <begin position="93"/>
        <end position="106"/>
    </location>
</feature>
<feature type="compositionally biased region" description="Acidic residues" evidence="1">
    <location>
        <begin position="47"/>
        <end position="57"/>
    </location>
</feature>
<feature type="compositionally biased region" description="Polar residues" evidence="1">
    <location>
        <begin position="134"/>
        <end position="146"/>
    </location>
</feature>
<dbReference type="AlphaFoldDB" id="A0A9P5YTS0"/>
<dbReference type="EMBL" id="MU155325">
    <property type="protein sequence ID" value="KAF9475622.1"/>
    <property type="molecule type" value="Genomic_DNA"/>
</dbReference>
<sequence length="788" mass="84451">MLRDQDAHIRALLDARQPRFSALSDYSDAPSLYTPRPHDLPPSVLDLDQDDDNDDDEPRPPFPYDHPTDDTPAPARLSYLGPKMRFHSRAPWELDDGDLDELDDPDDSPRHFGGTFPFARRRPSGSASPRPSFQTTRPSGESSRSQVLPKRSFDTSISQISYPRGALYALAHESMSATSLGQVNHPPRETLRSKFSLGRLRPDTPTDPLPPPPVPPISPAHSRFPPSSPTFDNRPREIHSAPTYEATHPYANPELVVTYSNDSSSTYHSSLGSHYASSRNDSNLTVTEAFSTDSIAKSSSQATLTPDSSINSITSKPRSSAILAKNISSPVPVVINAPDLSASDRSQDHSTHGLPPGVSNLAGWTERNAAPAFSLISLEEARAQRMRSTTSIEASRNSSSSGSRASSAFPGEENETSTANTSQSSDGSPFGRARGRSVSTGSKAKSALQTIVGSSKGDRRDSEAPTSQPASSSMAASTGGRSLKHKKSGFMRLFNGGKLQEKEERDDPPPVPSLPEQHIGSNVSSAPQRAPKSVQRIPVPSLSPSLYEVASVPSTDSVANESATSESPSWKVGLNSRRMPPALSIRTMPPGPISPSARASVSAAPDSRINSITNNSGYASPVETPESGGLNTRRPWATADSQPQSAPAHVSEFPALRLRPMSTLFSEHFSEHIVVFDDAQKNDQDKATPPMAPLTPPASALSSSGGGQSVLEAGASEKQRQIWDLEGQVRDLKAELEEIKGRHGDKYCSYCGRGNKAPALLNSVPSGSVVNRPRARTGTSSRFTNAMP</sequence>
<reference evidence="2" key="1">
    <citation type="submission" date="2020-11" db="EMBL/GenBank/DDBJ databases">
        <authorList>
            <consortium name="DOE Joint Genome Institute"/>
            <person name="Ahrendt S."/>
            <person name="Riley R."/>
            <person name="Andreopoulos W."/>
            <person name="Labutti K."/>
            <person name="Pangilinan J."/>
            <person name="Ruiz-Duenas F.J."/>
            <person name="Barrasa J.M."/>
            <person name="Sanchez-Garcia M."/>
            <person name="Camarero S."/>
            <person name="Miyauchi S."/>
            <person name="Serrano A."/>
            <person name="Linde D."/>
            <person name="Babiker R."/>
            <person name="Drula E."/>
            <person name="Ayuso-Fernandez I."/>
            <person name="Pacheco R."/>
            <person name="Padilla G."/>
            <person name="Ferreira P."/>
            <person name="Barriuso J."/>
            <person name="Kellner H."/>
            <person name="Castanera R."/>
            <person name="Alfaro M."/>
            <person name="Ramirez L."/>
            <person name="Pisabarro A.G."/>
            <person name="Kuo A."/>
            <person name="Tritt A."/>
            <person name="Lipzen A."/>
            <person name="He G."/>
            <person name="Yan M."/>
            <person name="Ng V."/>
            <person name="Cullen D."/>
            <person name="Martin F."/>
            <person name="Rosso M.-N."/>
            <person name="Henrissat B."/>
            <person name="Hibbett D."/>
            <person name="Martinez A.T."/>
            <person name="Grigoriev I.V."/>
        </authorList>
    </citation>
    <scope>NUCLEOTIDE SEQUENCE</scope>
    <source>
        <strain evidence="2">CIRM-BRFM 674</strain>
    </source>
</reference>
<feature type="region of interest" description="Disordered" evidence="1">
    <location>
        <begin position="764"/>
        <end position="788"/>
    </location>
</feature>
<feature type="compositionally biased region" description="Polar residues" evidence="1">
    <location>
        <begin position="552"/>
        <end position="568"/>
    </location>
</feature>
<protein>
    <submittedName>
        <fullName evidence="2">Uncharacterized protein</fullName>
    </submittedName>
</protein>
<keyword evidence="3" id="KW-1185">Reference proteome</keyword>
<feature type="compositionally biased region" description="Low complexity" evidence="1">
    <location>
        <begin position="594"/>
        <end position="608"/>
    </location>
</feature>
<feature type="region of interest" description="Disordered" evidence="1">
    <location>
        <begin position="178"/>
        <end position="211"/>
    </location>
</feature>
<feature type="region of interest" description="Disordered" evidence="1">
    <location>
        <begin position="387"/>
        <end position="648"/>
    </location>
</feature>
<gene>
    <name evidence="2" type="ORF">BDN70DRAFT_935726</name>
</gene>
<feature type="compositionally biased region" description="Basic and acidic residues" evidence="1">
    <location>
        <begin position="499"/>
        <end position="508"/>
    </location>
</feature>
<evidence type="ECO:0000313" key="3">
    <source>
        <dbReference type="Proteomes" id="UP000807469"/>
    </source>
</evidence>
<feature type="region of interest" description="Disordered" evidence="1">
    <location>
        <begin position="19"/>
        <end position="156"/>
    </location>
</feature>